<protein>
    <recommendedName>
        <fullName evidence="1">Guanylate cyclase domain-containing protein</fullName>
    </recommendedName>
</protein>
<dbReference type="InterPro" id="IPR029787">
    <property type="entry name" value="Nucleotide_cyclase"/>
</dbReference>
<dbReference type="Gene3D" id="3.30.70.1230">
    <property type="entry name" value="Nucleotide cyclase"/>
    <property type="match status" value="1"/>
</dbReference>
<feature type="non-terminal residue" evidence="2">
    <location>
        <position position="1"/>
    </location>
</feature>
<comment type="caution">
    <text evidence="2">The sequence shown here is derived from an EMBL/GenBank/DDBJ whole genome shotgun (WGS) entry which is preliminary data.</text>
</comment>
<dbReference type="GO" id="GO:0009190">
    <property type="term" value="P:cyclic nucleotide biosynthetic process"/>
    <property type="evidence" value="ECO:0007669"/>
    <property type="project" value="InterPro"/>
</dbReference>
<dbReference type="SUPFAM" id="SSF55073">
    <property type="entry name" value="Nucleotide cyclase"/>
    <property type="match status" value="1"/>
</dbReference>
<accession>X0XFU7</accession>
<organism evidence="2">
    <name type="scientific">marine sediment metagenome</name>
    <dbReference type="NCBI Taxonomy" id="412755"/>
    <lineage>
        <taxon>unclassified sequences</taxon>
        <taxon>metagenomes</taxon>
        <taxon>ecological metagenomes</taxon>
    </lineage>
</organism>
<name>X0XFU7_9ZZZZ</name>
<dbReference type="GO" id="GO:0035556">
    <property type="term" value="P:intracellular signal transduction"/>
    <property type="evidence" value="ECO:0007669"/>
    <property type="project" value="InterPro"/>
</dbReference>
<evidence type="ECO:0000313" key="2">
    <source>
        <dbReference type="EMBL" id="GAG35498.1"/>
    </source>
</evidence>
<sequence length="68" mass="7026">REGNNVYGGAVNIAARIAAASEPGEVLVSDTVRSLGRTSADVTFDDRGEHTLKGVGEPQRLFAVRGGG</sequence>
<feature type="domain" description="Guanylate cyclase" evidence="1">
    <location>
        <begin position="5"/>
        <end position="58"/>
    </location>
</feature>
<evidence type="ECO:0000259" key="1">
    <source>
        <dbReference type="Pfam" id="PF00211"/>
    </source>
</evidence>
<dbReference type="Pfam" id="PF00211">
    <property type="entry name" value="Guanylate_cyc"/>
    <property type="match status" value="1"/>
</dbReference>
<proteinExistence type="predicted"/>
<dbReference type="InterPro" id="IPR001054">
    <property type="entry name" value="A/G_cyclase"/>
</dbReference>
<reference evidence="2" key="1">
    <citation type="journal article" date="2014" name="Front. Microbiol.">
        <title>High frequency of phylogenetically diverse reductive dehalogenase-homologous genes in deep subseafloor sedimentary metagenomes.</title>
        <authorList>
            <person name="Kawai M."/>
            <person name="Futagami T."/>
            <person name="Toyoda A."/>
            <person name="Takaki Y."/>
            <person name="Nishi S."/>
            <person name="Hori S."/>
            <person name="Arai W."/>
            <person name="Tsubouchi T."/>
            <person name="Morono Y."/>
            <person name="Uchiyama I."/>
            <person name="Ito T."/>
            <person name="Fujiyama A."/>
            <person name="Inagaki F."/>
            <person name="Takami H."/>
        </authorList>
    </citation>
    <scope>NUCLEOTIDE SEQUENCE</scope>
    <source>
        <strain evidence="2">Expedition CK06-06</strain>
    </source>
</reference>
<dbReference type="EMBL" id="BARS01048343">
    <property type="protein sequence ID" value="GAG35498.1"/>
    <property type="molecule type" value="Genomic_DNA"/>
</dbReference>
<dbReference type="AlphaFoldDB" id="X0XFU7"/>
<gene>
    <name evidence="2" type="ORF">S01H1_72475</name>
</gene>